<evidence type="ECO:0000256" key="1">
    <source>
        <dbReference type="SAM" id="Phobius"/>
    </source>
</evidence>
<keyword evidence="3" id="KW-1185">Reference proteome</keyword>
<feature type="transmembrane region" description="Helical" evidence="1">
    <location>
        <begin position="41"/>
        <end position="62"/>
    </location>
</feature>
<reference evidence="2 3" key="1">
    <citation type="submission" date="2018-07" db="EMBL/GenBank/DDBJ databases">
        <title>Dyadobacter roseus sp. nov., isolated from rose rhizosphere soil.</title>
        <authorList>
            <person name="Chen L."/>
        </authorList>
    </citation>
    <scope>NUCLEOTIDE SEQUENCE [LARGE SCALE GENOMIC DNA]</scope>
    <source>
        <strain evidence="2 3">RS19</strain>
    </source>
</reference>
<keyword evidence="1" id="KW-0472">Membrane</keyword>
<dbReference type="RefSeq" id="WP_115832176.1">
    <property type="nucleotide sequence ID" value="NZ_QNUL01000014.1"/>
</dbReference>
<feature type="transmembrane region" description="Helical" evidence="1">
    <location>
        <begin position="135"/>
        <end position="156"/>
    </location>
</feature>
<dbReference type="AlphaFoldDB" id="A0A3D8Y9S6"/>
<protein>
    <recommendedName>
        <fullName evidence="4">DUF2306 domain-containing protein</fullName>
    </recommendedName>
</protein>
<name>A0A3D8Y9S6_9BACT</name>
<dbReference type="EMBL" id="QNUL01000014">
    <property type="protein sequence ID" value="REA59759.1"/>
    <property type="molecule type" value="Genomic_DNA"/>
</dbReference>
<keyword evidence="1" id="KW-0812">Transmembrane</keyword>
<dbReference type="Pfam" id="PF10067">
    <property type="entry name" value="DUF2306"/>
    <property type="match status" value="1"/>
</dbReference>
<feature type="transmembrane region" description="Helical" evidence="1">
    <location>
        <begin position="68"/>
        <end position="88"/>
    </location>
</feature>
<dbReference type="InterPro" id="IPR018750">
    <property type="entry name" value="DUF2306_membrane"/>
</dbReference>
<proteinExistence type="predicted"/>
<evidence type="ECO:0000313" key="3">
    <source>
        <dbReference type="Proteomes" id="UP000256373"/>
    </source>
</evidence>
<feature type="transmembrane region" description="Helical" evidence="1">
    <location>
        <begin position="12"/>
        <end position="29"/>
    </location>
</feature>
<organism evidence="2 3">
    <name type="scientific">Dyadobacter luteus</name>
    <dbReference type="NCBI Taxonomy" id="2259619"/>
    <lineage>
        <taxon>Bacteria</taxon>
        <taxon>Pseudomonadati</taxon>
        <taxon>Bacteroidota</taxon>
        <taxon>Cytophagia</taxon>
        <taxon>Cytophagales</taxon>
        <taxon>Spirosomataceae</taxon>
        <taxon>Dyadobacter</taxon>
    </lineage>
</organism>
<keyword evidence="1" id="KW-1133">Transmembrane helix</keyword>
<comment type="caution">
    <text evidence="2">The sequence shown here is derived from an EMBL/GenBank/DDBJ whole genome shotgun (WGS) entry which is preliminary data.</text>
</comment>
<dbReference type="Proteomes" id="UP000256373">
    <property type="component" value="Unassembled WGS sequence"/>
</dbReference>
<evidence type="ECO:0000313" key="2">
    <source>
        <dbReference type="EMBL" id="REA59759.1"/>
    </source>
</evidence>
<accession>A0A3D8Y9S6</accession>
<dbReference type="OrthoDB" id="6385003at2"/>
<feature type="transmembrane region" description="Helical" evidence="1">
    <location>
        <begin position="95"/>
        <end position="115"/>
    </location>
</feature>
<sequence length="169" mass="19300">MDSIISGPTGFLHFLASLVALVTGIYVLIARKGDSRHRKIGYVYAVSMLVLNITAFFIYKLYGKFGIFHWFAVVSCLTLFAGMLPVLLKKPQDYLLLHFKFMYWSVIGLYCALMAEVFSRLPFIFPDELGNPSKVFYKFVGIGTIVVMVIGIAFFIKNKPVWTRQYKKD</sequence>
<evidence type="ECO:0008006" key="4">
    <source>
        <dbReference type="Google" id="ProtNLM"/>
    </source>
</evidence>
<gene>
    <name evidence="2" type="ORF">DSL64_17330</name>
</gene>